<accession>A0ABR2YN65</accession>
<evidence type="ECO:0000313" key="4">
    <source>
        <dbReference type="EMBL" id="KAK9908348.1"/>
    </source>
</evidence>
<organism evidence="4 5">
    <name type="scientific">Coccomyxa subellipsoidea</name>
    <dbReference type="NCBI Taxonomy" id="248742"/>
    <lineage>
        <taxon>Eukaryota</taxon>
        <taxon>Viridiplantae</taxon>
        <taxon>Chlorophyta</taxon>
        <taxon>core chlorophytes</taxon>
        <taxon>Trebouxiophyceae</taxon>
        <taxon>Trebouxiophyceae incertae sedis</taxon>
        <taxon>Coccomyxaceae</taxon>
        <taxon>Coccomyxa</taxon>
    </lineage>
</organism>
<feature type="domain" description="RCC1-like" evidence="3">
    <location>
        <begin position="23"/>
        <end position="203"/>
    </location>
</feature>
<evidence type="ECO:0000313" key="5">
    <source>
        <dbReference type="Proteomes" id="UP001491310"/>
    </source>
</evidence>
<proteinExistence type="predicted"/>
<gene>
    <name evidence="4" type="ORF">WJX75_006427</name>
</gene>
<feature type="repeat" description="RCC1" evidence="2">
    <location>
        <begin position="157"/>
        <end position="205"/>
    </location>
</feature>
<dbReference type="PRINTS" id="PR00633">
    <property type="entry name" value="RCCNDNSATION"/>
</dbReference>
<name>A0ABR2YN65_9CHLO</name>
<dbReference type="InterPro" id="IPR058923">
    <property type="entry name" value="RCC1-like_dom"/>
</dbReference>
<dbReference type="PROSITE" id="PS50012">
    <property type="entry name" value="RCC1_3"/>
    <property type="match status" value="3"/>
</dbReference>
<comment type="caution">
    <text evidence="4">The sequence shown here is derived from an EMBL/GenBank/DDBJ whole genome shotgun (WGS) entry which is preliminary data.</text>
</comment>
<dbReference type="EMBL" id="JALJOT010000008">
    <property type="protein sequence ID" value="KAK9908348.1"/>
    <property type="molecule type" value="Genomic_DNA"/>
</dbReference>
<evidence type="ECO:0000259" key="3">
    <source>
        <dbReference type="Pfam" id="PF25390"/>
    </source>
</evidence>
<dbReference type="PANTHER" id="PTHR22870:SF466">
    <property type="entry name" value="ANKYRIN REPEAT-CONTAINING PROTEIN"/>
    <property type="match status" value="1"/>
</dbReference>
<keyword evidence="1" id="KW-0677">Repeat</keyword>
<reference evidence="4 5" key="1">
    <citation type="journal article" date="2024" name="Nat. Commun.">
        <title>Phylogenomics reveals the evolutionary origins of lichenization in chlorophyte algae.</title>
        <authorList>
            <person name="Puginier C."/>
            <person name="Libourel C."/>
            <person name="Otte J."/>
            <person name="Skaloud P."/>
            <person name="Haon M."/>
            <person name="Grisel S."/>
            <person name="Petersen M."/>
            <person name="Berrin J.G."/>
            <person name="Delaux P.M."/>
            <person name="Dal Grande F."/>
            <person name="Keller J."/>
        </authorList>
    </citation>
    <scope>NUCLEOTIDE SEQUENCE [LARGE SCALE GENOMIC DNA]</scope>
    <source>
        <strain evidence="4 5">SAG 216-7</strain>
    </source>
</reference>
<feature type="repeat" description="RCC1" evidence="2">
    <location>
        <begin position="102"/>
        <end position="156"/>
    </location>
</feature>
<dbReference type="SUPFAM" id="SSF50985">
    <property type="entry name" value="RCC1/BLIP-II"/>
    <property type="match status" value="1"/>
</dbReference>
<dbReference type="Proteomes" id="UP001491310">
    <property type="component" value="Unassembled WGS sequence"/>
</dbReference>
<dbReference type="Gene3D" id="2.130.10.30">
    <property type="entry name" value="Regulator of chromosome condensation 1/beta-lactamase-inhibitor protein II"/>
    <property type="match status" value="1"/>
</dbReference>
<dbReference type="InterPro" id="IPR051210">
    <property type="entry name" value="Ub_ligase/GEF_domain"/>
</dbReference>
<evidence type="ECO:0000256" key="2">
    <source>
        <dbReference type="PROSITE-ProRule" id="PRU00235"/>
    </source>
</evidence>
<dbReference type="InterPro" id="IPR000408">
    <property type="entry name" value="Reg_chr_condens"/>
</dbReference>
<protein>
    <recommendedName>
        <fullName evidence="3">RCC1-like domain-containing protein</fullName>
    </recommendedName>
</protein>
<feature type="repeat" description="RCC1" evidence="2">
    <location>
        <begin position="48"/>
        <end position="101"/>
    </location>
</feature>
<sequence>MRKVLKRLSLWERVTEEEVKTSAQGAGRGFFEQVACGARHSCALNKSGRLYTWGCNLHDQCGASSDAGTTLPRPMPVRSLDGLRVTHVAAGLSHTIVCTDAGAVYTWGWNRDGQLGHGANQPACRTPRLVESQMLADAHVMKVSSGSRHCAALTEDGKAYTWGWNAFGQLGTGDKVSRSDPVHVAHMPSEVKDMECGWWHTVFIV</sequence>
<dbReference type="Pfam" id="PF25390">
    <property type="entry name" value="WD40_RLD"/>
    <property type="match status" value="1"/>
</dbReference>
<keyword evidence="5" id="KW-1185">Reference proteome</keyword>
<evidence type="ECO:0000256" key="1">
    <source>
        <dbReference type="ARBA" id="ARBA00022737"/>
    </source>
</evidence>
<dbReference type="PANTHER" id="PTHR22870">
    <property type="entry name" value="REGULATOR OF CHROMOSOME CONDENSATION"/>
    <property type="match status" value="1"/>
</dbReference>
<dbReference type="InterPro" id="IPR009091">
    <property type="entry name" value="RCC1/BLIP-II"/>
</dbReference>